<organism evidence="2 3">
    <name type="scientific">Paramagnetospirillum magneticum (strain ATCC 700264 / AMB-1)</name>
    <name type="common">Magnetospirillum magneticum</name>
    <dbReference type="NCBI Taxonomy" id="342108"/>
    <lineage>
        <taxon>Bacteria</taxon>
        <taxon>Pseudomonadati</taxon>
        <taxon>Pseudomonadota</taxon>
        <taxon>Alphaproteobacteria</taxon>
        <taxon>Rhodospirillales</taxon>
        <taxon>Magnetospirillaceae</taxon>
        <taxon>Paramagnetospirillum</taxon>
    </lineage>
</organism>
<keyword evidence="3" id="KW-1185">Reference proteome</keyword>
<proteinExistence type="predicted"/>
<evidence type="ECO:0000313" key="3">
    <source>
        <dbReference type="Proteomes" id="UP000007058"/>
    </source>
</evidence>
<dbReference type="Proteomes" id="UP000007058">
    <property type="component" value="Chromosome"/>
</dbReference>
<dbReference type="HOGENOM" id="CLU_1625093_0_0_5"/>
<dbReference type="KEGG" id="mag:amb3771"/>
<sequence>MMFNKIKGRVPVMTWEICPRSLSIYAITFAMATQSAAAQGNLPASDHPGRIEKRFEQPRKLLSIFEPIIPDSRPSLKESDRVRIALVGVMVEGATGSTKPTDFFPLYSGLLGGDASLSDIYRIADAITGKLKAEGRPTAKATVPPQQISGGIVRIVIMPENGQ</sequence>
<gene>
    <name evidence="2" type="ordered locus">amb3771</name>
</gene>
<accession>Q2W0Q0</accession>
<protein>
    <recommendedName>
        <fullName evidence="1">Polypeptide-transport-associated ShlB-type domain-containing protein</fullName>
    </recommendedName>
</protein>
<name>Q2W0Q0_PARM1</name>
<dbReference type="STRING" id="342108.amb3771"/>
<dbReference type="InterPro" id="IPR013686">
    <property type="entry name" value="Polypept-transport_assoc_ShlB"/>
</dbReference>
<dbReference type="EMBL" id="AP007255">
    <property type="protein sequence ID" value="BAE52575.1"/>
    <property type="molecule type" value="Genomic_DNA"/>
</dbReference>
<evidence type="ECO:0000313" key="2">
    <source>
        <dbReference type="EMBL" id="BAE52575.1"/>
    </source>
</evidence>
<evidence type="ECO:0000259" key="1">
    <source>
        <dbReference type="Pfam" id="PF08479"/>
    </source>
</evidence>
<reference evidence="2 3" key="1">
    <citation type="journal article" date="2005" name="DNA Res.">
        <title>Complete genome sequence of the facultative anaerobic magnetotactic bacterium Magnetospirillum sp. strain AMB-1.</title>
        <authorList>
            <person name="Matsunaga T."/>
            <person name="Okamura Y."/>
            <person name="Fukuda Y."/>
            <person name="Wahyudi A.T."/>
            <person name="Murase Y."/>
            <person name="Takeyama H."/>
        </authorList>
    </citation>
    <scope>NUCLEOTIDE SEQUENCE [LARGE SCALE GENOMIC DNA]</scope>
    <source>
        <strain evidence="3">ATCC 700264 / AMB-1</strain>
    </source>
</reference>
<dbReference type="Gene3D" id="3.10.20.310">
    <property type="entry name" value="membrane protein fhac"/>
    <property type="match status" value="1"/>
</dbReference>
<feature type="domain" description="Polypeptide-transport-associated ShlB-type" evidence="1">
    <location>
        <begin position="88"/>
        <end position="159"/>
    </location>
</feature>
<dbReference type="AlphaFoldDB" id="Q2W0Q0"/>
<dbReference type="Pfam" id="PF08479">
    <property type="entry name" value="POTRA_2"/>
    <property type="match status" value="1"/>
</dbReference>